<comment type="similarity">
    <text evidence="2">Belongs to the bacterial solute-binding protein 8 family.</text>
</comment>
<evidence type="ECO:0000313" key="8">
    <source>
        <dbReference type="Proteomes" id="UP001564626"/>
    </source>
</evidence>
<dbReference type="EMBL" id="JBGEHV010000033">
    <property type="protein sequence ID" value="MEY8041271.1"/>
    <property type="molecule type" value="Genomic_DNA"/>
</dbReference>
<dbReference type="PANTHER" id="PTHR30532:SF24">
    <property type="entry name" value="FERRIC ENTEROBACTIN-BINDING PERIPLASMIC PROTEIN FEPB"/>
    <property type="match status" value="1"/>
</dbReference>
<dbReference type="InterPro" id="IPR002491">
    <property type="entry name" value="ABC_transptr_periplasmic_BD"/>
</dbReference>
<comment type="caution">
    <text evidence="7">The sequence shown here is derived from an EMBL/GenBank/DDBJ whole genome shotgun (WGS) entry which is preliminary data.</text>
</comment>
<dbReference type="PROSITE" id="PS50983">
    <property type="entry name" value="FE_B12_PBP"/>
    <property type="match status" value="1"/>
</dbReference>
<dbReference type="RefSeq" id="WP_345367016.1">
    <property type="nucleotide sequence ID" value="NZ_BAABII010000017.1"/>
</dbReference>
<feature type="domain" description="Fe/B12 periplasmic-binding" evidence="6">
    <location>
        <begin position="71"/>
        <end position="340"/>
    </location>
</feature>
<organism evidence="7 8">
    <name type="scientific">Saccharopolyspora cebuensis</name>
    <dbReference type="NCBI Taxonomy" id="418759"/>
    <lineage>
        <taxon>Bacteria</taxon>
        <taxon>Bacillati</taxon>
        <taxon>Actinomycetota</taxon>
        <taxon>Actinomycetes</taxon>
        <taxon>Pseudonocardiales</taxon>
        <taxon>Pseudonocardiaceae</taxon>
        <taxon>Saccharopolyspora</taxon>
    </lineage>
</organism>
<reference evidence="7 8" key="1">
    <citation type="submission" date="2024-08" db="EMBL/GenBank/DDBJ databases">
        <title>Genome mining of Saccharopolyspora cebuensis PGLac3 from Nigerian medicinal plant.</title>
        <authorList>
            <person name="Ezeobiora C.E."/>
            <person name="Igbokwe N.H."/>
            <person name="Amin D.H."/>
            <person name="Mendie U.E."/>
        </authorList>
    </citation>
    <scope>NUCLEOTIDE SEQUENCE [LARGE SCALE GENOMIC DNA]</scope>
    <source>
        <strain evidence="7 8">PGLac3</strain>
    </source>
</reference>
<gene>
    <name evidence="7" type="ORF">AB8O55_17850</name>
</gene>
<dbReference type="SUPFAM" id="SSF53807">
    <property type="entry name" value="Helical backbone' metal receptor"/>
    <property type="match status" value="1"/>
</dbReference>
<keyword evidence="4" id="KW-0732">Signal</keyword>
<evidence type="ECO:0000256" key="3">
    <source>
        <dbReference type="ARBA" id="ARBA00022448"/>
    </source>
</evidence>
<dbReference type="Gene3D" id="3.40.50.1980">
    <property type="entry name" value="Nitrogenase molybdenum iron protein domain"/>
    <property type="match status" value="2"/>
</dbReference>
<accession>A0ABV4CJP4</accession>
<evidence type="ECO:0000256" key="4">
    <source>
        <dbReference type="ARBA" id="ARBA00022729"/>
    </source>
</evidence>
<evidence type="ECO:0000313" key="7">
    <source>
        <dbReference type="EMBL" id="MEY8041271.1"/>
    </source>
</evidence>
<sequence>MTPPLAGPRQLNRRGFLFGATGVLAAAGLAACGTGGGDQAPADQARPAGPGFPASIPNRYGTAEIPAAPQRIASLGITDHDVLLPLGLVPAGLTQWGPWDSGVGPWVEPMLNGQRPELLSGEVDVERVLSLNPDVMLALQSALTAEQYNRLTSFNPVVAQPPGSIDYGVDWRVQAETIGKAVGKVEEVARLIADTQARIDQTRTANPGFAGRTHVTVRTDSAGTYAAYTKQDARTVLLEQLGLVLAPSIDGLDSGGKFNVKVSKERVSLLDADVVIVTTAKPTDVAAVRNDPLLNNLPAAKRGSLVLLDDYDLTMALGSATVSSIPFALDRLTPKIAQALQV</sequence>
<name>A0ABV4CJP4_9PSEU</name>
<evidence type="ECO:0000256" key="2">
    <source>
        <dbReference type="ARBA" id="ARBA00008814"/>
    </source>
</evidence>
<protein>
    <submittedName>
        <fullName evidence="7">ABC transporter substrate-binding protein</fullName>
    </submittedName>
</protein>
<dbReference type="Pfam" id="PF01497">
    <property type="entry name" value="Peripla_BP_2"/>
    <property type="match status" value="1"/>
</dbReference>
<evidence type="ECO:0000259" key="6">
    <source>
        <dbReference type="PROSITE" id="PS50983"/>
    </source>
</evidence>
<comment type="subcellular location">
    <subcellularLocation>
        <location evidence="1">Cell envelope</location>
    </subcellularLocation>
</comment>
<dbReference type="InterPro" id="IPR006311">
    <property type="entry name" value="TAT_signal"/>
</dbReference>
<dbReference type="PANTHER" id="PTHR30532">
    <property type="entry name" value="IRON III DICITRATE-BINDING PERIPLASMIC PROTEIN"/>
    <property type="match status" value="1"/>
</dbReference>
<evidence type="ECO:0000256" key="5">
    <source>
        <dbReference type="SAM" id="MobiDB-lite"/>
    </source>
</evidence>
<keyword evidence="8" id="KW-1185">Reference proteome</keyword>
<keyword evidence="3" id="KW-0813">Transport</keyword>
<proteinExistence type="inferred from homology"/>
<dbReference type="InterPro" id="IPR051313">
    <property type="entry name" value="Bact_iron-sidero_bind"/>
</dbReference>
<feature type="region of interest" description="Disordered" evidence="5">
    <location>
        <begin position="34"/>
        <end position="57"/>
    </location>
</feature>
<evidence type="ECO:0000256" key="1">
    <source>
        <dbReference type="ARBA" id="ARBA00004196"/>
    </source>
</evidence>
<dbReference type="Proteomes" id="UP001564626">
    <property type="component" value="Unassembled WGS sequence"/>
</dbReference>
<dbReference type="PROSITE" id="PS51318">
    <property type="entry name" value="TAT"/>
    <property type="match status" value="1"/>
</dbReference>